<dbReference type="AlphaFoldDB" id="A0A1S9PMB9"/>
<dbReference type="EMBL" id="MBTF01000001">
    <property type="protein sequence ID" value="OOQ62110.1"/>
    <property type="molecule type" value="Genomic_DNA"/>
</dbReference>
<feature type="transmembrane region" description="Helical" evidence="1">
    <location>
        <begin position="9"/>
        <end position="28"/>
    </location>
</feature>
<proteinExistence type="predicted"/>
<evidence type="ECO:0000313" key="3">
    <source>
        <dbReference type="Proteomes" id="UP000189739"/>
    </source>
</evidence>
<evidence type="ECO:0000313" key="2">
    <source>
        <dbReference type="EMBL" id="OOQ62110.1"/>
    </source>
</evidence>
<reference evidence="2 3" key="1">
    <citation type="submission" date="2016-07" db="EMBL/GenBank/DDBJ databases">
        <title>Genomic analysis of zinc-resistant bacterium Mucilaginibacter pedocola TBZ30.</title>
        <authorList>
            <person name="Huang J."/>
            <person name="Tang J."/>
        </authorList>
    </citation>
    <scope>NUCLEOTIDE SEQUENCE [LARGE SCALE GENOMIC DNA]</scope>
    <source>
        <strain evidence="2 3">TBZ30</strain>
    </source>
</reference>
<keyword evidence="1" id="KW-1133">Transmembrane helix</keyword>
<gene>
    <name evidence="2" type="ORF">BC343_03410</name>
</gene>
<accession>A0A1S9PMB9</accession>
<keyword evidence="1" id="KW-0472">Membrane</keyword>
<evidence type="ECO:0000256" key="1">
    <source>
        <dbReference type="SAM" id="Phobius"/>
    </source>
</evidence>
<dbReference type="Proteomes" id="UP000189739">
    <property type="component" value="Unassembled WGS sequence"/>
</dbReference>
<comment type="caution">
    <text evidence="2">The sequence shown here is derived from an EMBL/GenBank/DDBJ whole genome shotgun (WGS) entry which is preliminary data.</text>
</comment>
<name>A0A1S9PMB9_9SPHI</name>
<dbReference type="RefSeq" id="WP_078346306.1">
    <property type="nucleotide sequence ID" value="NZ_MBTF01000001.1"/>
</dbReference>
<protein>
    <submittedName>
        <fullName evidence="2">Uncharacterized protein</fullName>
    </submittedName>
</protein>
<sequence>MSSKDKQQLYTYFWFVAFLMMVAWWVFFQPQVEDQRFLKSVRKSGKYSIYANDTTYVFKVKIDSQYYDPLPVEEPEPR</sequence>
<keyword evidence="3" id="KW-1185">Reference proteome</keyword>
<organism evidence="2 3">
    <name type="scientific">Mucilaginibacter pedocola</name>
    <dbReference type="NCBI Taxonomy" id="1792845"/>
    <lineage>
        <taxon>Bacteria</taxon>
        <taxon>Pseudomonadati</taxon>
        <taxon>Bacteroidota</taxon>
        <taxon>Sphingobacteriia</taxon>
        <taxon>Sphingobacteriales</taxon>
        <taxon>Sphingobacteriaceae</taxon>
        <taxon>Mucilaginibacter</taxon>
    </lineage>
</organism>
<keyword evidence="1" id="KW-0812">Transmembrane</keyword>